<feature type="binding site" evidence="6">
    <location>
        <position position="151"/>
    </location>
    <ligand>
        <name>S-adenosyl-L-methionine</name>
        <dbReference type="ChEBI" id="CHEBI:59789"/>
    </ligand>
</feature>
<feature type="binding site" evidence="6">
    <location>
        <begin position="136"/>
        <end position="137"/>
    </location>
    <ligand>
        <name>S-adenosyl-L-methionine</name>
        <dbReference type="ChEBI" id="CHEBI:59789"/>
    </ligand>
</feature>
<comment type="caution">
    <text evidence="6">Lacks conserved residue(s) required for the propagation of feature annotation.</text>
</comment>
<feature type="compositionally biased region" description="Low complexity" evidence="7">
    <location>
        <begin position="234"/>
        <end position="243"/>
    </location>
</feature>
<accession>A0A516G6H8</accession>
<gene>
    <name evidence="6 8" type="primary">rsmG</name>
    <name evidence="8" type="ORF">FNH13_01355</name>
</gene>
<name>A0A516G6H8_9MICO</name>
<dbReference type="Pfam" id="PF02527">
    <property type="entry name" value="GidB"/>
    <property type="match status" value="1"/>
</dbReference>
<dbReference type="PANTHER" id="PTHR31760">
    <property type="entry name" value="S-ADENOSYL-L-METHIONINE-DEPENDENT METHYLTRANSFERASES SUPERFAMILY PROTEIN"/>
    <property type="match status" value="1"/>
</dbReference>
<dbReference type="Gene3D" id="3.40.50.150">
    <property type="entry name" value="Vaccinia Virus protein VP39"/>
    <property type="match status" value="1"/>
</dbReference>
<feature type="region of interest" description="Disordered" evidence="7">
    <location>
        <begin position="1"/>
        <end position="23"/>
    </location>
</feature>
<reference evidence="8 9" key="1">
    <citation type="submission" date="2019-07" db="EMBL/GenBank/DDBJ databases">
        <title>complete genome sequencing of Ornithinimicrobium sp. H23M54.</title>
        <authorList>
            <person name="Bae J.-W."/>
            <person name="Lee S.-Y."/>
        </authorList>
    </citation>
    <scope>NUCLEOTIDE SEQUENCE [LARGE SCALE GENOMIC DNA]</scope>
    <source>
        <strain evidence="8 9">H23M54</strain>
    </source>
</reference>
<comment type="subcellular location">
    <subcellularLocation>
        <location evidence="6">Cytoplasm</location>
    </subcellularLocation>
</comment>
<dbReference type="InterPro" id="IPR003682">
    <property type="entry name" value="rRNA_ssu_MeTfrase_G"/>
</dbReference>
<evidence type="ECO:0000256" key="6">
    <source>
        <dbReference type="HAMAP-Rule" id="MF_00074"/>
    </source>
</evidence>
<keyword evidence="1 6" id="KW-0963">Cytoplasm</keyword>
<keyword evidence="3 6" id="KW-0489">Methyltransferase</keyword>
<feature type="region of interest" description="Disordered" evidence="7">
    <location>
        <begin position="221"/>
        <end position="266"/>
    </location>
</feature>
<evidence type="ECO:0000313" key="9">
    <source>
        <dbReference type="Proteomes" id="UP000315395"/>
    </source>
</evidence>
<dbReference type="PANTHER" id="PTHR31760:SF0">
    <property type="entry name" value="S-ADENOSYL-L-METHIONINE-DEPENDENT METHYLTRANSFERASES SUPERFAMILY PROTEIN"/>
    <property type="match status" value="1"/>
</dbReference>
<feature type="compositionally biased region" description="Polar residues" evidence="7">
    <location>
        <begin position="249"/>
        <end position="266"/>
    </location>
</feature>
<comment type="similarity">
    <text evidence="6">Belongs to the methyltransferase superfamily. RNA methyltransferase RsmG family.</text>
</comment>
<feature type="binding site" evidence="6">
    <location>
        <position position="85"/>
    </location>
    <ligand>
        <name>S-adenosyl-L-methionine</name>
        <dbReference type="ChEBI" id="CHEBI:59789"/>
    </ligand>
</feature>
<dbReference type="HAMAP" id="MF_00074">
    <property type="entry name" value="16SrRNA_methyltr_G"/>
    <property type="match status" value="1"/>
</dbReference>
<keyword evidence="4 6" id="KW-0808">Transferase</keyword>
<dbReference type="NCBIfam" id="TIGR00138">
    <property type="entry name" value="rsmG_gidB"/>
    <property type="match status" value="1"/>
</dbReference>
<dbReference type="GO" id="GO:0005829">
    <property type="term" value="C:cytosol"/>
    <property type="evidence" value="ECO:0007669"/>
    <property type="project" value="TreeGrafter"/>
</dbReference>
<evidence type="ECO:0000313" key="8">
    <source>
        <dbReference type="EMBL" id="QDO87138.1"/>
    </source>
</evidence>
<dbReference type="AlphaFoldDB" id="A0A516G6H8"/>
<keyword evidence="9" id="KW-1185">Reference proteome</keyword>
<organism evidence="8 9">
    <name type="scientific">Ornithinimicrobium ciconiae</name>
    <dbReference type="NCBI Taxonomy" id="2594265"/>
    <lineage>
        <taxon>Bacteria</taxon>
        <taxon>Bacillati</taxon>
        <taxon>Actinomycetota</taxon>
        <taxon>Actinomycetes</taxon>
        <taxon>Micrococcales</taxon>
        <taxon>Ornithinimicrobiaceae</taxon>
        <taxon>Ornithinimicrobium</taxon>
    </lineage>
</organism>
<feature type="binding site" evidence="6">
    <location>
        <position position="90"/>
    </location>
    <ligand>
        <name>S-adenosyl-L-methionine</name>
        <dbReference type="ChEBI" id="CHEBI:59789"/>
    </ligand>
</feature>
<sequence>MRTFHVKHDDSEQPGLPDRPPPVASEIFGNRLPIAEQFAQILADTGVSHGLIGPRETPRLWDRHLLNCGVVEAVLPHRTRLVDVGSGAGLPGLVLAIARPDLDVVLVEPMLRRTTWLQSTVDELGLGNVQVLRGRAQDFWGKLRAPVVTARAVARLGELSAWCLPLLEAEGRLLALKGATAERELAEDEPELRRAGATSGRLIVLGEDSLPEPTRLVEVTVGSVPVKPTESAVRRSSSGPGRTRGTKKGAQSSPRRGSTERQASGG</sequence>
<dbReference type="KEGG" id="orz:FNH13_01355"/>
<dbReference type="EMBL" id="CP041616">
    <property type="protein sequence ID" value="QDO87138.1"/>
    <property type="molecule type" value="Genomic_DNA"/>
</dbReference>
<protein>
    <recommendedName>
        <fullName evidence="6">Ribosomal RNA small subunit methyltransferase G</fullName>
        <ecNumber evidence="6">2.1.1.-</ecNumber>
    </recommendedName>
    <alternativeName>
        <fullName evidence="6">16S rRNA 7-methylguanosine methyltransferase</fullName>
        <shortName evidence="6">16S rRNA m7G methyltransferase</shortName>
    </alternativeName>
</protein>
<evidence type="ECO:0000256" key="5">
    <source>
        <dbReference type="ARBA" id="ARBA00022691"/>
    </source>
</evidence>
<dbReference type="GO" id="GO:0070043">
    <property type="term" value="F:rRNA (guanine-N7-)-methyltransferase activity"/>
    <property type="evidence" value="ECO:0007669"/>
    <property type="project" value="UniProtKB-UniRule"/>
</dbReference>
<feature type="compositionally biased region" description="Basic and acidic residues" evidence="7">
    <location>
        <begin position="1"/>
        <end position="11"/>
    </location>
</feature>
<keyword evidence="5 6" id="KW-0949">S-adenosyl-L-methionine</keyword>
<dbReference type="Proteomes" id="UP000315395">
    <property type="component" value="Chromosome"/>
</dbReference>
<dbReference type="OrthoDB" id="9808773at2"/>
<keyword evidence="2 6" id="KW-0698">rRNA processing</keyword>
<evidence type="ECO:0000256" key="3">
    <source>
        <dbReference type="ARBA" id="ARBA00022603"/>
    </source>
</evidence>
<dbReference type="SUPFAM" id="SSF53335">
    <property type="entry name" value="S-adenosyl-L-methionine-dependent methyltransferases"/>
    <property type="match status" value="1"/>
</dbReference>
<evidence type="ECO:0000256" key="7">
    <source>
        <dbReference type="SAM" id="MobiDB-lite"/>
    </source>
</evidence>
<evidence type="ECO:0000256" key="4">
    <source>
        <dbReference type="ARBA" id="ARBA00022679"/>
    </source>
</evidence>
<evidence type="ECO:0000256" key="2">
    <source>
        <dbReference type="ARBA" id="ARBA00022552"/>
    </source>
</evidence>
<dbReference type="EC" id="2.1.1.-" evidence="6"/>
<proteinExistence type="inferred from homology"/>
<evidence type="ECO:0000256" key="1">
    <source>
        <dbReference type="ARBA" id="ARBA00022490"/>
    </source>
</evidence>
<comment type="function">
    <text evidence="6">Specifically methylates the N7 position of a guanine in 16S rRNA.</text>
</comment>
<dbReference type="InterPro" id="IPR029063">
    <property type="entry name" value="SAM-dependent_MTases_sf"/>
</dbReference>